<dbReference type="InterPro" id="IPR011042">
    <property type="entry name" value="6-blade_b-propeller_TolB-like"/>
</dbReference>
<comment type="caution">
    <text evidence="1">The sequence shown here is derived from an EMBL/GenBank/DDBJ whole genome shotgun (WGS) entry which is preliminary data.</text>
</comment>
<evidence type="ECO:0000313" key="1">
    <source>
        <dbReference type="EMBL" id="PQO25567.1"/>
    </source>
</evidence>
<dbReference type="Proteomes" id="UP000240009">
    <property type="component" value="Unassembled WGS sequence"/>
</dbReference>
<evidence type="ECO:0000313" key="2">
    <source>
        <dbReference type="Proteomes" id="UP000240009"/>
    </source>
</evidence>
<dbReference type="PANTHER" id="PTHR32161:SF8">
    <property type="entry name" value="DPP6 N-TERMINAL DOMAIN-LIKE PROTEIN"/>
    <property type="match status" value="1"/>
</dbReference>
<accession>A0A2S8F0A1</accession>
<organism evidence="1 2">
    <name type="scientific">Blastopirellula marina</name>
    <dbReference type="NCBI Taxonomy" id="124"/>
    <lineage>
        <taxon>Bacteria</taxon>
        <taxon>Pseudomonadati</taxon>
        <taxon>Planctomycetota</taxon>
        <taxon>Planctomycetia</taxon>
        <taxon>Pirellulales</taxon>
        <taxon>Pirellulaceae</taxon>
        <taxon>Blastopirellula</taxon>
    </lineage>
</organism>
<dbReference type="EMBL" id="PUIA01000081">
    <property type="protein sequence ID" value="PQO25567.1"/>
    <property type="molecule type" value="Genomic_DNA"/>
</dbReference>
<gene>
    <name evidence="1" type="ORF">C5Y96_24865</name>
</gene>
<dbReference type="SUPFAM" id="SSF82171">
    <property type="entry name" value="DPP6 N-terminal domain-like"/>
    <property type="match status" value="1"/>
</dbReference>
<reference evidence="1 2" key="1">
    <citation type="submission" date="2018-02" db="EMBL/GenBank/DDBJ databases">
        <title>Comparative genomes isolates from brazilian mangrove.</title>
        <authorList>
            <person name="Araujo J.E."/>
            <person name="Taketani R.G."/>
            <person name="Silva M.C.P."/>
            <person name="Loureco M.V."/>
            <person name="Andreote F.D."/>
        </authorList>
    </citation>
    <scope>NUCLEOTIDE SEQUENCE [LARGE SCALE GENOMIC DNA]</scope>
    <source>
        <strain evidence="1 2">HEX-2 MGV</strain>
    </source>
</reference>
<dbReference type="AlphaFoldDB" id="A0A2S8F0A1"/>
<dbReference type="Pfam" id="PF07676">
    <property type="entry name" value="PD40"/>
    <property type="match status" value="8"/>
</dbReference>
<evidence type="ECO:0008006" key="3">
    <source>
        <dbReference type="Google" id="ProtNLM"/>
    </source>
</evidence>
<dbReference type="Gene3D" id="2.120.10.30">
    <property type="entry name" value="TolB, C-terminal domain"/>
    <property type="match status" value="4"/>
</dbReference>
<name>A0A2S8F0A1_9BACT</name>
<proteinExistence type="predicted"/>
<dbReference type="PANTHER" id="PTHR32161">
    <property type="entry name" value="DPP6 N-TERMINAL DOMAIN-LIKE PROTEIN"/>
    <property type="match status" value="1"/>
</dbReference>
<sequence length="639" mass="71407">MCIDYFLKGWLLTFRIPQLLIFLLANFLTLQAGGAEPNPPASSSTQKGVMLMNRIGPSASTLYLASSYGGEERRLFEESTFDYHATFSCDGQWIVFTSERNGLGQADIYRTRPDGTDCQRLTEDPAVDDQGALSPDGNTLAFVSTRDSHFANIWLLDLKSRTFRNLTGVKELQGDPEKPNGFFRPAWSPDGKWIAFSSDRNTEWQGHSSGAGWEHVQDLSIYVVRPDGTGLRRLTKSGSATGSPKWSYDGRRIVFYEITVEETWKAHWPGASETTTSQIVSIDVETGQRKEHTTGPGLKVGPQFLNDGNIGYLVKAGPNQGVAYVDVSSRVPGQMRCPSWSPDGKSMVYEKVSFQPRKQNQKLYSWDPDYEYRYTDVFPVMSKNGRQLLLTRKDGERKLIVGRGDGNSGLSVMDPDGLNRREIFQAEEGLQAFAPCWSPDGEWIVFGYGSFLKGRSQRPAELMLIRPDGTGLKAIKNPTGVSNAGFPSWSPDGKEIVFRAWGNKAMGLQIVNLKDQSVRQLTLGHDTLPQWSPDGTRIVFTRGDKEMNFDVFSIRPDGSDLNRLTTSKGVDGHATWTTDGKQIFYNSAMYGWREEASLYEKTFQPYGQQFIMNADGSEKRALSDSLWEDSMAVFVPAKQ</sequence>
<protein>
    <recommendedName>
        <fullName evidence="3">Dipeptidylpeptidase IV N-terminal domain-containing protein</fullName>
    </recommendedName>
</protein>
<dbReference type="InterPro" id="IPR011659">
    <property type="entry name" value="WD40"/>
</dbReference>